<feature type="region of interest" description="Disordered" evidence="1">
    <location>
        <begin position="1"/>
        <end position="21"/>
    </location>
</feature>
<dbReference type="AlphaFoldDB" id="A0A5N5SP48"/>
<gene>
    <name evidence="2" type="ORF">Anas_08224</name>
</gene>
<feature type="region of interest" description="Disordered" evidence="1">
    <location>
        <begin position="359"/>
        <end position="479"/>
    </location>
</feature>
<dbReference type="Proteomes" id="UP000326759">
    <property type="component" value="Unassembled WGS sequence"/>
</dbReference>
<feature type="compositionally biased region" description="Pro residues" evidence="1">
    <location>
        <begin position="287"/>
        <end position="306"/>
    </location>
</feature>
<feature type="region of interest" description="Disordered" evidence="1">
    <location>
        <begin position="167"/>
        <end position="225"/>
    </location>
</feature>
<feature type="compositionally biased region" description="Low complexity" evidence="1">
    <location>
        <begin position="245"/>
        <end position="260"/>
    </location>
</feature>
<organism evidence="2 3">
    <name type="scientific">Armadillidium nasatum</name>
    <dbReference type="NCBI Taxonomy" id="96803"/>
    <lineage>
        <taxon>Eukaryota</taxon>
        <taxon>Metazoa</taxon>
        <taxon>Ecdysozoa</taxon>
        <taxon>Arthropoda</taxon>
        <taxon>Crustacea</taxon>
        <taxon>Multicrustacea</taxon>
        <taxon>Malacostraca</taxon>
        <taxon>Eumalacostraca</taxon>
        <taxon>Peracarida</taxon>
        <taxon>Isopoda</taxon>
        <taxon>Oniscidea</taxon>
        <taxon>Crinocheta</taxon>
        <taxon>Armadillidiidae</taxon>
        <taxon>Armadillidium</taxon>
    </lineage>
</organism>
<sequence length="479" mass="51658">VEALRTQVDEQESSLKAQEEEVMSKQKELNDLRAQEMELEVSVLSMKKEIEKMTNKQQETLLYISQIEELQDQEHHMTEVITAFDSAISAGDATTLSESSLMEVHPNFNDPYYMSVGPQTSPVKDALSPVMSPVNELANANGILSDSASENTPKVKDISFVGGQDPFAQAFGGSRPNADPFAVWDNKSNPAPVSQTTNDPFGGDAFVDKPAPPPPTTTTTKKDSLSFDVTNHQNHRHLNYHHHTNQSSASTNIPSSSLSSINHTPITSEIYKNSNFTPVLPPKKAKQPPPRPAPPKTRPVKPPPPQINSNNNPTATNDPFSGGGGGWGDTAASKANKNSGGFADFANFAEFEKYSSATISTSSSSLKLPRGENNSSRLSASSSYVQHSKNRESANSSTIGTKFDPFDEAFGSQRAQSGPPANSWGFNSPLGSSGFGSQNGSDVHLDGPNDPFGGDYDPFKDSRSIKEADEFSWDDEADA</sequence>
<reference evidence="2 3" key="1">
    <citation type="journal article" date="2019" name="PLoS Biol.">
        <title>Sex chromosomes control vertical transmission of feminizing Wolbachia symbionts in an isopod.</title>
        <authorList>
            <person name="Becking T."/>
            <person name="Chebbi M.A."/>
            <person name="Giraud I."/>
            <person name="Moumen B."/>
            <person name="Laverre T."/>
            <person name="Caubet Y."/>
            <person name="Peccoud J."/>
            <person name="Gilbert C."/>
            <person name="Cordaux R."/>
        </authorList>
    </citation>
    <scope>NUCLEOTIDE SEQUENCE [LARGE SCALE GENOMIC DNA]</scope>
    <source>
        <strain evidence="2">ANa2</strain>
        <tissue evidence="2">Whole body excluding digestive tract and cuticle</tissue>
    </source>
</reference>
<proteinExistence type="predicted"/>
<evidence type="ECO:0008006" key="4">
    <source>
        <dbReference type="Google" id="ProtNLM"/>
    </source>
</evidence>
<feature type="region of interest" description="Disordered" evidence="1">
    <location>
        <begin position="272"/>
        <end position="342"/>
    </location>
</feature>
<feature type="non-terminal residue" evidence="2">
    <location>
        <position position="1"/>
    </location>
</feature>
<feature type="non-terminal residue" evidence="2">
    <location>
        <position position="479"/>
    </location>
</feature>
<feature type="region of interest" description="Disordered" evidence="1">
    <location>
        <begin position="242"/>
        <end position="261"/>
    </location>
</feature>
<keyword evidence="3" id="KW-1185">Reference proteome</keyword>
<evidence type="ECO:0000313" key="2">
    <source>
        <dbReference type="EMBL" id="KAB7495727.1"/>
    </source>
</evidence>
<protein>
    <recommendedName>
        <fullName evidence="4">Epidermal growth factor receptor substrate 15-like 1</fullName>
    </recommendedName>
</protein>
<dbReference type="EMBL" id="SEYY01022178">
    <property type="protein sequence ID" value="KAB7495727.1"/>
    <property type="molecule type" value="Genomic_DNA"/>
</dbReference>
<dbReference type="OrthoDB" id="524326at2759"/>
<feature type="compositionally biased region" description="Polar residues" evidence="1">
    <location>
        <begin position="413"/>
        <end position="441"/>
    </location>
</feature>
<evidence type="ECO:0000256" key="1">
    <source>
        <dbReference type="SAM" id="MobiDB-lite"/>
    </source>
</evidence>
<feature type="compositionally biased region" description="Basic and acidic residues" evidence="1">
    <location>
        <begin position="457"/>
        <end position="469"/>
    </location>
</feature>
<feature type="compositionally biased region" description="Polar residues" evidence="1">
    <location>
        <begin position="186"/>
        <end position="199"/>
    </location>
</feature>
<feature type="compositionally biased region" description="Acidic residues" evidence="1">
    <location>
        <begin position="470"/>
        <end position="479"/>
    </location>
</feature>
<evidence type="ECO:0000313" key="3">
    <source>
        <dbReference type="Proteomes" id="UP000326759"/>
    </source>
</evidence>
<comment type="caution">
    <text evidence="2">The sequence shown here is derived from an EMBL/GenBank/DDBJ whole genome shotgun (WGS) entry which is preliminary data.</text>
</comment>
<accession>A0A5N5SP48</accession>
<name>A0A5N5SP48_9CRUS</name>